<evidence type="ECO:0008006" key="4">
    <source>
        <dbReference type="Google" id="ProtNLM"/>
    </source>
</evidence>
<gene>
    <name evidence="2" type="ORF">CROQUDRAFT_656467</name>
</gene>
<dbReference type="Proteomes" id="UP000886653">
    <property type="component" value="Unassembled WGS sequence"/>
</dbReference>
<proteinExistence type="predicted"/>
<reference evidence="2" key="1">
    <citation type="submission" date="2013-11" db="EMBL/GenBank/DDBJ databases">
        <title>Genome sequence of the fusiform rust pathogen reveals effectors for host alternation and coevolution with pine.</title>
        <authorList>
            <consortium name="DOE Joint Genome Institute"/>
            <person name="Smith K."/>
            <person name="Pendleton A."/>
            <person name="Kubisiak T."/>
            <person name="Anderson C."/>
            <person name="Salamov A."/>
            <person name="Aerts A."/>
            <person name="Riley R."/>
            <person name="Clum A."/>
            <person name="Lindquist E."/>
            <person name="Ence D."/>
            <person name="Campbell M."/>
            <person name="Kronenberg Z."/>
            <person name="Feau N."/>
            <person name="Dhillon B."/>
            <person name="Hamelin R."/>
            <person name="Burleigh J."/>
            <person name="Smith J."/>
            <person name="Yandell M."/>
            <person name="Nelson C."/>
            <person name="Grigoriev I."/>
            <person name="Davis J."/>
        </authorList>
    </citation>
    <scope>NUCLEOTIDE SEQUENCE</scope>
    <source>
        <strain evidence="2">G11</strain>
    </source>
</reference>
<evidence type="ECO:0000313" key="2">
    <source>
        <dbReference type="EMBL" id="KAG0147177.1"/>
    </source>
</evidence>
<keyword evidence="3" id="KW-1185">Reference proteome</keyword>
<comment type="caution">
    <text evidence="2">The sequence shown here is derived from an EMBL/GenBank/DDBJ whole genome shotgun (WGS) entry which is preliminary data.</text>
</comment>
<dbReference type="EMBL" id="MU167251">
    <property type="protein sequence ID" value="KAG0147177.1"/>
    <property type="molecule type" value="Genomic_DNA"/>
</dbReference>
<feature type="compositionally biased region" description="Basic residues" evidence="1">
    <location>
        <begin position="30"/>
        <end position="41"/>
    </location>
</feature>
<evidence type="ECO:0000313" key="3">
    <source>
        <dbReference type="Proteomes" id="UP000886653"/>
    </source>
</evidence>
<accession>A0A9P6NKB6</accession>
<feature type="compositionally biased region" description="Low complexity" evidence="1">
    <location>
        <begin position="47"/>
        <end position="59"/>
    </location>
</feature>
<dbReference type="OrthoDB" id="2502342at2759"/>
<evidence type="ECO:0000256" key="1">
    <source>
        <dbReference type="SAM" id="MobiDB-lite"/>
    </source>
</evidence>
<sequence>MPINFLNNLNFNATLNSSSNITFPQDRLRSRSGKARRKQARRSTPQSSPATSFGSPSSPQTSIEDDHWLAFKTHQAQFVKLKEVRSSSPPYFLSDQKQEQYRTIIASSSATCAFERLPNEILERIFEFVPDKYSFPPTFRSRHSLYGFSPPFEHDPLACLSAHHWNESEGWAWYTPPMHYRLVNKRWAVVAAQVFLRHLSITTFNRLEALGKLVESSPLITTSIRTLAISCSSETESPDLLRASFKRLLSPLTSLRSLSLRTLSPGLLFPAPLTVSSLFLPPSILRFSIEFSPSTSSLVTALGPSPPISVTLHAAELNLFLVSLPNLKSLHLSKFISKQTRPLNRYFSKPIKLLNQNKLIFLSLNECELNETDSIFLGSHFGFGIKTLIINQTYNFNNLNKSITKNYQNNLKSLMKFCDYKLECLKINLTNYLELKEKEEEMTLDSIFPKLINLKCLMISGGKGLINPNSLIKLPNSLKKLHLEHIQFMLIDIKSLKKLCLNNNNLIEIIISGQLGYFLKSVDFWDFQSICWSNGIKWSDGNNNNTW</sequence>
<protein>
    <recommendedName>
        <fullName evidence="4">F-box domain-containing protein</fullName>
    </recommendedName>
</protein>
<name>A0A9P6NKB6_9BASI</name>
<organism evidence="2 3">
    <name type="scientific">Cronartium quercuum f. sp. fusiforme G11</name>
    <dbReference type="NCBI Taxonomy" id="708437"/>
    <lineage>
        <taxon>Eukaryota</taxon>
        <taxon>Fungi</taxon>
        <taxon>Dikarya</taxon>
        <taxon>Basidiomycota</taxon>
        <taxon>Pucciniomycotina</taxon>
        <taxon>Pucciniomycetes</taxon>
        <taxon>Pucciniales</taxon>
        <taxon>Coleosporiaceae</taxon>
        <taxon>Cronartium</taxon>
    </lineage>
</organism>
<dbReference type="AlphaFoldDB" id="A0A9P6NKB6"/>
<feature type="region of interest" description="Disordered" evidence="1">
    <location>
        <begin position="23"/>
        <end position="62"/>
    </location>
</feature>